<dbReference type="Proteomes" id="UP001303046">
    <property type="component" value="Unassembled WGS sequence"/>
</dbReference>
<accession>A0ABR1E2M7</accession>
<feature type="region of interest" description="Disordered" evidence="1">
    <location>
        <begin position="103"/>
        <end position="165"/>
    </location>
</feature>
<organism evidence="2 3">
    <name type="scientific">Necator americanus</name>
    <name type="common">Human hookworm</name>
    <dbReference type="NCBI Taxonomy" id="51031"/>
    <lineage>
        <taxon>Eukaryota</taxon>
        <taxon>Metazoa</taxon>
        <taxon>Ecdysozoa</taxon>
        <taxon>Nematoda</taxon>
        <taxon>Chromadorea</taxon>
        <taxon>Rhabditida</taxon>
        <taxon>Rhabditina</taxon>
        <taxon>Rhabditomorpha</taxon>
        <taxon>Strongyloidea</taxon>
        <taxon>Ancylostomatidae</taxon>
        <taxon>Bunostominae</taxon>
        <taxon>Necator</taxon>
    </lineage>
</organism>
<reference evidence="2 3" key="1">
    <citation type="submission" date="2023-08" db="EMBL/GenBank/DDBJ databases">
        <title>A Necator americanus chromosomal reference genome.</title>
        <authorList>
            <person name="Ilik V."/>
            <person name="Petrzelkova K.J."/>
            <person name="Pardy F."/>
            <person name="Fuh T."/>
            <person name="Niatou-Singa F.S."/>
            <person name="Gouil Q."/>
            <person name="Baker L."/>
            <person name="Ritchie M.E."/>
            <person name="Jex A.R."/>
            <person name="Gazzola D."/>
            <person name="Li H."/>
            <person name="Toshio Fujiwara R."/>
            <person name="Zhan B."/>
            <person name="Aroian R.V."/>
            <person name="Pafco B."/>
            <person name="Schwarz E.M."/>
        </authorList>
    </citation>
    <scope>NUCLEOTIDE SEQUENCE [LARGE SCALE GENOMIC DNA]</scope>
    <source>
        <strain evidence="2 3">Aroian</strain>
        <tissue evidence="2">Whole animal</tissue>
    </source>
</reference>
<protein>
    <submittedName>
        <fullName evidence="2">Uncharacterized protein</fullName>
    </submittedName>
</protein>
<evidence type="ECO:0000313" key="2">
    <source>
        <dbReference type="EMBL" id="KAK6755981.1"/>
    </source>
</evidence>
<gene>
    <name evidence="2" type="primary">Necator_chrV.g19190</name>
    <name evidence="2" type="ORF">RB195_014398</name>
</gene>
<feature type="compositionally biased region" description="Low complexity" evidence="1">
    <location>
        <begin position="153"/>
        <end position="165"/>
    </location>
</feature>
<proteinExistence type="predicted"/>
<feature type="compositionally biased region" description="Basic and acidic residues" evidence="1">
    <location>
        <begin position="133"/>
        <end position="142"/>
    </location>
</feature>
<evidence type="ECO:0000256" key="1">
    <source>
        <dbReference type="SAM" id="MobiDB-lite"/>
    </source>
</evidence>
<comment type="caution">
    <text evidence="2">The sequence shown here is derived from an EMBL/GenBank/DDBJ whole genome shotgun (WGS) entry which is preliminary data.</text>
</comment>
<dbReference type="EMBL" id="JAVFWL010000005">
    <property type="protein sequence ID" value="KAK6755981.1"/>
    <property type="molecule type" value="Genomic_DNA"/>
</dbReference>
<evidence type="ECO:0000313" key="3">
    <source>
        <dbReference type="Proteomes" id="UP001303046"/>
    </source>
</evidence>
<name>A0ABR1E2M7_NECAM</name>
<keyword evidence="3" id="KW-1185">Reference proteome</keyword>
<sequence>MLQLCISRLGNQNHERPDLRVGQNKTSIQERREKRIRNTRLRAHLCNTTVLPVLTYASETWAFCKQEESAISVIEREIEMVMLGVTRFTQVKERFEVHSYVTDRRSKTLPHMPRRAKLGASGRDAFQRQSLDQSRRRLDTMRHQTHHRKTDGQTSSQSPSKKSTTLFESLARRDAAGQHLRAIGRNGSITGALSSKSMNNGSIYDTGYAGGVKALVGRIRIC</sequence>